<feature type="active site" evidence="1">
    <location>
        <position position="354"/>
    </location>
</feature>
<accession>A0A8J3S8D8</accession>
<dbReference type="AlphaFoldDB" id="A0A8J3S8D8"/>
<dbReference type="InterPro" id="IPR043703">
    <property type="entry name" value="Lipid_II_synth_MurT"/>
</dbReference>
<name>A0A8J3S8D8_PLARO</name>
<feature type="binding site" evidence="1">
    <location>
        <position position="197"/>
    </location>
    <ligand>
        <name>Zn(2+)</name>
        <dbReference type="ChEBI" id="CHEBI:29105"/>
    </ligand>
</feature>
<dbReference type="HAMAP" id="MF_02214">
    <property type="entry name" value="Lipid_II_synth_MurT"/>
    <property type="match status" value="1"/>
</dbReference>
<dbReference type="GO" id="GO:0016881">
    <property type="term" value="F:acid-amino acid ligase activity"/>
    <property type="evidence" value="ECO:0007669"/>
    <property type="project" value="InterPro"/>
</dbReference>
<evidence type="ECO:0000259" key="3">
    <source>
        <dbReference type="Pfam" id="PF08353"/>
    </source>
</evidence>
<dbReference type="Pfam" id="PF08353">
    <property type="entry name" value="MurT_C"/>
    <property type="match status" value="1"/>
</dbReference>
<comment type="similarity">
    <text evidence="1">Belongs to the MurCDEF family. MurT subfamily.</text>
</comment>
<keyword evidence="1" id="KW-0479">Metal-binding</keyword>
<evidence type="ECO:0000313" key="4">
    <source>
        <dbReference type="EMBL" id="GIH88605.1"/>
    </source>
</evidence>
<evidence type="ECO:0000313" key="5">
    <source>
        <dbReference type="Proteomes" id="UP000655044"/>
    </source>
</evidence>
<dbReference type="GO" id="GO:0008360">
    <property type="term" value="P:regulation of cell shape"/>
    <property type="evidence" value="ECO:0007669"/>
    <property type="project" value="UniProtKB-KW"/>
</dbReference>
<dbReference type="GO" id="GO:0008270">
    <property type="term" value="F:zinc ion binding"/>
    <property type="evidence" value="ECO:0007669"/>
    <property type="project" value="UniProtKB-UniRule"/>
</dbReference>
<comment type="catalytic activity">
    <reaction evidence="1">
        <text>beta-D-GlcNAc-(1-&gt;4)-Mur2Ac(oyl-L-Ala-gamma-D-Glu-L-Lys-D-Ala-D-Ala)-di-trans,octa-cis-undecaprenyl diphosphate + L-glutamine + ATP + H2O = beta-D-GlcNAc-(1-&gt;4)-Mur2Ac(oyl-L-Ala-D-isoglutaminyl-L-Lys-D-Ala-D-Ala)-di-trans,octa-cis-undecaprenyl diphosphate + L-glutamate + ADP + phosphate + H(+)</text>
        <dbReference type="Rhea" id="RHEA:57928"/>
        <dbReference type="ChEBI" id="CHEBI:15377"/>
        <dbReference type="ChEBI" id="CHEBI:15378"/>
        <dbReference type="ChEBI" id="CHEBI:29985"/>
        <dbReference type="ChEBI" id="CHEBI:30616"/>
        <dbReference type="ChEBI" id="CHEBI:43474"/>
        <dbReference type="ChEBI" id="CHEBI:58359"/>
        <dbReference type="ChEBI" id="CHEBI:60033"/>
        <dbReference type="ChEBI" id="CHEBI:62233"/>
        <dbReference type="ChEBI" id="CHEBI:456216"/>
        <dbReference type="EC" id="6.3.5.13"/>
    </reaction>
</comment>
<dbReference type="PANTHER" id="PTHR23135:SF7">
    <property type="entry name" value="LIPID II ISOGLUTAMINYL SYNTHASE (GLUTAMINE-HYDROLYZING) SUBUNIT MURT"/>
    <property type="match status" value="1"/>
</dbReference>
<keyword evidence="1" id="KW-0961">Cell wall biogenesis/degradation</keyword>
<dbReference type="UniPathway" id="UPA00219"/>
<dbReference type="InterPro" id="IPR013221">
    <property type="entry name" value="Mur_ligase_cen"/>
</dbReference>
<feature type="domain" description="Lipid II isoglutaminyl synthase (glutamine-hydrolyzing) subunit MurT C-terminal" evidence="3">
    <location>
        <begin position="321"/>
        <end position="419"/>
    </location>
</feature>
<dbReference type="PANTHER" id="PTHR23135">
    <property type="entry name" value="MUR LIGASE FAMILY MEMBER"/>
    <property type="match status" value="1"/>
</dbReference>
<dbReference type="GO" id="GO:0009252">
    <property type="term" value="P:peptidoglycan biosynthetic process"/>
    <property type="evidence" value="ECO:0007669"/>
    <property type="project" value="UniProtKB-UniRule"/>
</dbReference>
<keyword evidence="1" id="KW-0133">Cell shape</keyword>
<keyword evidence="1 4" id="KW-0436">Ligase</keyword>
<feature type="binding site" evidence="1">
    <location>
        <position position="237"/>
    </location>
    <ligand>
        <name>Zn(2+)</name>
        <dbReference type="ChEBI" id="CHEBI:29105"/>
    </ligand>
</feature>
<dbReference type="Pfam" id="PF08245">
    <property type="entry name" value="Mur_ligase_M"/>
    <property type="match status" value="1"/>
</dbReference>
<dbReference type="RefSeq" id="WP_068921013.1">
    <property type="nucleotide sequence ID" value="NZ_BMQP01000030.1"/>
</dbReference>
<comment type="catalytic activity">
    <reaction evidence="1">
        <text>beta-D-GlcNAc-(1-&gt;4)-Mur2Ac(oyl-L-Ala-gamma-D-O-P-Glu-L-Lys-D-Ala-D-Ala)-di-trans,octa-cis-undecaprenyl diphosphate + NH4(+) = beta-D-GlcNAc-(1-&gt;4)-Mur2Ac(oyl-L-Ala-D-isoglutaminyl-L-Lys-D-Ala-D-Ala)-di-trans,octa-cis-undecaprenyl diphosphate + phosphate + H(+)</text>
        <dbReference type="Rhea" id="RHEA:57932"/>
        <dbReference type="ChEBI" id="CHEBI:15378"/>
        <dbReference type="ChEBI" id="CHEBI:28938"/>
        <dbReference type="ChEBI" id="CHEBI:43474"/>
        <dbReference type="ChEBI" id="CHEBI:62233"/>
        <dbReference type="ChEBI" id="CHEBI:143132"/>
    </reaction>
</comment>
<dbReference type="SUPFAM" id="SSF53623">
    <property type="entry name" value="MurD-like peptide ligases, catalytic domain"/>
    <property type="match status" value="1"/>
</dbReference>
<keyword evidence="5" id="KW-1185">Reference proteome</keyword>
<dbReference type="Proteomes" id="UP000655044">
    <property type="component" value="Unassembled WGS sequence"/>
</dbReference>
<dbReference type="OrthoDB" id="9803907at2"/>
<keyword evidence="1" id="KW-0547">Nucleotide-binding</keyword>
<dbReference type="Gene3D" id="3.40.1190.10">
    <property type="entry name" value="Mur-like, catalytic domain"/>
    <property type="match status" value="1"/>
</dbReference>
<feature type="binding site" evidence="1">
    <location>
        <position position="200"/>
    </location>
    <ligand>
        <name>Zn(2+)</name>
        <dbReference type="ChEBI" id="CHEBI:29105"/>
    </ligand>
</feature>
<comment type="caution">
    <text evidence="4">The sequence shown here is derived from an EMBL/GenBank/DDBJ whole genome shotgun (WGS) entry which is preliminary data.</text>
</comment>
<dbReference type="EMBL" id="BOOI01000084">
    <property type="protein sequence ID" value="GIH88605.1"/>
    <property type="molecule type" value="Genomic_DNA"/>
</dbReference>
<dbReference type="EC" id="6.3.5.13" evidence="1"/>
<dbReference type="InterPro" id="IPR013564">
    <property type="entry name" value="MurT_C"/>
</dbReference>
<comment type="function">
    <text evidence="1">The lipid II isoglutaminyl synthase complex catalyzes the formation of alpha-D-isoglutamine in the cell wall lipid II stem peptide. The MurT subunit catalyzes the ATP-dependent amidation of D-glutamate residue of lipid II, converting it to an isoglutamine residue.</text>
</comment>
<keyword evidence="1" id="KW-0862">Zinc</keyword>
<dbReference type="InterPro" id="IPR036565">
    <property type="entry name" value="Mur-like_cat_sf"/>
</dbReference>
<dbReference type="GO" id="GO:0071555">
    <property type="term" value="P:cell wall organization"/>
    <property type="evidence" value="ECO:0007669"/>
    <property type="project" value="UniProtKB-KW"/>
</dbReference>
<dbReference type="GO" id="GO:0005524">
    <property type="term" value="F:ATP binding"/>
    <property type="evidence" value="ECO:0007669"/>
    <property type="project" value="UniProtKB-UniRule"/>
</dbReference>
<feature type="domain" description="Mur ligase central" evidence="2">
    <location>
        <begin position="61"/>
        <end position="171"/>
    </location>
</feature>
<feature type="binding site" evidence="1">
    <location>
        <position position="234"/>
    </location>
    <ligand>
        <name>Zn(2+)</name>
        <dbReference type="ChEBI" id="CHEBI:29105"/>
    </ligand>
</feature>
<sequence length="430" mass="46492">MSQLPLRAQLASALGRTAATLSRATGRGDGSVIGGRVGLALEPDLLRQLAQNRRLALVSATNGKTTTTRLITSALQELGDVATNAFGANMPAGHVSALSSSKDAPYGVLEVDEKYLPEVIDTTGAAVVVLMNLSRDQMDRAAEIWLLAQKWRRALAGRNTHVIANADDPLVTWGASTAASVTWVSAGQPWKEDSWCCPECGGPLDRKGLEYVPPGGHVSGVVGQASPDENDWACRECSFRRPQPSWILDGEAVVDPRGRRWPLDIQLPGRANRANAVIALATAEAFGLPVERALPRLREVRSVAGRYTTVEREGRNARLLLAKNPAGWLEAFDVLDPALPVILSVNAQGPDGRDTSWLWDVDYRVLRGRPVYVTGERKLDLALRLEVADVPFQLTDSFVQALAAQPPGKVDVIANYTAFQQIRTEFGRAV</sequence>
<keyword evidence="1" id="KW-0067">ATP-binding</keyword>
<comment type="subunit">
    <text evidence="1">Forms a heterodimer with GatD.</text>
</comment>
<protein>
    <recommendedName>
        <fullName evidence="1">Lipid II isoglutaminyl synthase (glutamine-hydrolyzing) subunit MurT</fullName>
        <ecNumber evidence="1">6.3.5.13</ecNumber>
    </recommendedName>
</protein>
<proteinExistence type="inferred from homology"/>
<reference evidence="4" key="1">
    <citation type="submission" date="2021-01" db="EMBL/GenBank/DDBJ databases">
        <title>Whole genome shotgun sequence of Planobispora rosea NBRC 15558.</title>
        <authorList>
            <person name="Komaki H."/>
            <person name="Tamura T."/>
        </authorList>
    </citation>
    <scope>NUCLEOTIDE SEQUENCE</scope>
    <source>
        <strain evidence="4">NBRC 15558</strain>
    </source>
</reference>
<dbReference type="GO" id="GO:0140282">
    <property type="term" value="F:carbon-nitrogen ligase activity on lipid II"/>
    <property type="evidence" value="ECO:0007669"/>
    <property type="project" value="UniProtKB-UniRule"/>
</dbReference>
<organism evidence="4 5">
    <name type="scientific">Planobispora rosea</name>
    <dbReference type="NCBI Taxonomy" id="35762"/>
    <lineage>
        <taxon>Bacteria</taxon>
        <taxon>Bacillati</taxon>
        <taxon>Actinomycetota</taxon>
        <taxon>Actinomycetes</taxon>
        <taxon>Streptosporangiales</taxon>
        <taxon>Streptosporangiaceae</taxon>
        <taxon>Planobispora</taxon>
    </lineage>
</organism>
<keyword evidence="1" id="KW-0573">Peptidoglycan synthesis</keyword>
<comment type="pathway">
    <text evidence="1">Cell wall biogenesis; peptidoglycan biosynthesis.</text>
</comment>
<gene>
    <name evidence="1" type="primary">murT</name>
    <name evidence="4" type="ORF">Pro02_70130</name>
</gene>
<evidence type="ECO:0000259" key="2">
    <source>
        <dbReference type="Pfam" id="PF08245"/>
    </source>
</evidence>
<evidence type="ECO:0000256" key="1">
    <source>
        <dbReference type="HAMAP-Rule" id="MF_02214"/>
    </source>
</evidence>
<comment type="catalytic activity">
    <reaction evidence="1">
        <text>beta-D-GlcNAc-(1-&gt;4)-Mur2Ac(oyl-L-Ala-gamma-D-Glu-L-Lys-D-Ala-D-Ala)-di-trans,octa-cis-undecaprenyl diphosphate + ATP = beta-D-GlcNAc-(1-&gt;4)-Mur2Ac(oyl-L-Ala-gamma-D-O-P-Glu-L-Lys-D-Ala-D-Ala)-di-trans,octa-cis-undecaprenyl diphosphate + ADP</text>
        <dbReference type="Rhea" id="RHEA:59488"/>
        <dbReference type="ChEBI" id="CHEBI:30616"/>
        <dbReference type="ChEBI" id="CHEBI:60033"/>
        <dbReference type="ChEBI" id="CHEBI:143132"/>
        <dbReference type="ChEBI" id="CHEBI:456216"/>
    </reaction>
</comment>